<protein>
    <submittedName>
        <fullName evidence="2">Uncharacterized protein</fullName>
    </submittedName>
</protein>
<keyword evidence="1" id="KW-1133">Transmembrane helix</keyword>
<sequence>MIKAAFIGSLWIIAVLIDGDWFVCCYNDQSGKYPQLACTDKNNITAEEQETIAKLKNKSKGIGMYVLLGVIIVAAFMARATDPNKDVLYYNLILEEEEEVLKDILRSAANDKLTKESGLQLQRSQLTAATEGAGDLVSVKALRGIGMYVLLGVIIVAAFMAGAVTKGSNKDVLYYNLILEEEEVLKDILRSAANDKLTKEVKAEIHGGQWKECFDVAARLIEEGVPTIPEEDQRTG</sequence>
<comment type="caution">
    <text evidence="2">The sequence shown here is derived from an EMBL/GenBank/DDBJ whole genome shotgun (WGS) entry which is preliminary data.</text>
</comment>
<evidence type="ECO:0000313" key="2">
    <source>
        <dbReference type="EMBL" id="GLD73559.1"/>
    </source>
</evidence>
<gene>
    <name evidence="2" type="ORF">AKAME5_002488400</name>
</gene>
<dbReference type="AlphaFoldDB" id="A0AAD3RK93"/>
<feature type="transmembrane region" description="Helical" evidence="1">
    <location>
        <begin position="62"/>
        <end position="80"/>
    </location>
</feature>
<dbReference type="EMBL" id="BRZM01001663">
    <property type="protein sequence ID" value="GLD73559.1"/>
    <property type="molecule type" value="Genomic_DNA"/>
</dbReference>
<accession>A0AAD3RK93</accession>
<organism evidence="2 3">
    <name type="scientific">Lates japonicus</name>
    <name type="common">Japanese lates</name>
    <dbReference type="NCBI Taxonomy" id="270547"/>
    <lineage>
        <taxon>Eukaryota</taxon>
        <taxon>Metazoa</taxon>
        <taxon>Chordata</taxon>
        <taxon>Craniata</taxon>
        <taxon>Vertebrata</taxon>
        <taxon>Euteleostomi</taxon>
        <taxon>Actinopterygii</taxon>
        <taxon>Neopterygii</taxon>
        <taxon>Teleostei</taxon>
        <taxon>Neoteleostei</taxon>
        <taxon>Acanthomorphata</taxon>
        <taxon>Carangaria</taxon>
        <taxon>Carangaria incertae sedis</taxon>
        <taxon>Centropomidae</taxon>
        <taxon>Lates</taxon>
    </lineage>
</organism>
<reference evidence="2" key="1">
    <citation type="submission" date="2022-08" db="EMBL/GenBank/DDBJ databases">
        <title>Genome sequencing of akame (Lates japonicus).</title>
        <authorList>
            <person name="Hashiguchi Y."/>
            <person name="Takahashi H."/>
        </authorList>
    </citation>
    <scope>NUCLEOTIDE SEQUENCE</scope>
    <source>
        <strain evidence="2">Kochi</strain>
    </source>
</reference>
<dbReference type="Proteomes" id="UP001279410">
    <property type="component" value="Unassembled WGS sequence"/>
</dbReference>
<proteinExistence type="predicted"/>
<keyword evidence="3" id="KW-1185">Reference proteome</keyword>
<keyword evidence="1" id="KW-0472">Membrane</keyword>
<feature type="non-terminal residue" evidence="2">
    <location>
        <position position="236"/>
    </location>
</feature>
<evidence type="ECO:0000256" key="1">
    <source>
        <dbReference type="SAM" id="Phobius"/>
    </source>
</evidence>
<name>A0AAD3RK93_LATJO</name>
<evidence type="ECO:0000313" key="3">
    <source>
        <dbReference type="Proteomes" id="UP001279410"/>
    </source>
</evidence>
<feature type="transmembrane region" description="Helical" evidence="1">
    <location>
        <begin position="145"/>
        <end position="164"/>
    </location>
</feature>
<keyword evidence="1" id="KW-0812">Transmembrane</keyword>